<sequence>MAQSKQVMMTKEQFEEFQKLSQMMRQINNDLHQTGAEIWYHNNEKKRTLLVESEVQTFPESTPMYRTVGRMFMRQSTESIKQYLKSKIEDCTTEIRKLEKQKTQKEAQKAEIDRNFKELIDQASSSK</sequence>
<evidence type="ECO:0000256" key="3">
    <source>
        <dbReference type="SAM" id="Coils"/>
    </source>
</evidence>
<accession>A0ABQ9XLP6</accession>
<evidence type="ECO:0000256" key="2">
    <source>
        <dbReference type="ARBA" id="ARBA00023186"/>
    </source>
</evidence>
<keyword evidence="2" id="KW-0143">Chaperone</keyword>
<protein>
    <submittedName>
        <fullName evidence="4">Prefoldin subunit 1</fullName>
    </submittedName>
</protein>
<dbReference type="InterPro" id="IPR009053">
    <property type="entry name" value="Prefoldin"/>
</dbReference>
<evidence type="ECO:0000313" key="5">
    <source>
        <dbReference type="Proteomes" id="UP001281761"/>
    </source>
</evidence>
<name>A0ABQ9XLP6_9EUKA</name>
<evidence type="ECO:0000313" key="4">
    <source>
        <dbReference type="EMBL" id="KAK2952409.1"/>
    </source>
</evidence>
<feature type="coiled-coil region" evidence="3">
    <location>
        <begin position="81"/>
        <end position="122"/>
    </location>
</feature>
<dbReference type="Pfam" id="PF01920">
    <property type="entry name" value="Prefoldin_2"/>
    <property type="match status" value="1"/>
</dbReference>
<dbReference type="PANTHER" id="PTHR20903">
    <property type="entry name" value="PREFOLDIN SUBUNIT 1-RELATED"/>
    <property type="match status" value="1"/>
</dbReference>
<comment type="caution">
    <text evidence="4">The sequence shown here is derived from an EMBL/GenBank/DDBJ whole genome shotgun (WGS) entry which is preliminary data.</text>
</comment>
<dbReference type="Gene3D" id="1.10.287.370">
    <property type="match status" value="1"/>
</dbReference>
<proteinExistence type="inferred from homology"/>
<dbReference type="InterPro" id="IPR002777">
    <property type="entry name" value="PFD_beta-like"/>
</dbReference>
<dbReference type="Proteomes" id="UP001281761">
    <property type="component" value="Unassembled WGS sequence"/>
</dbReference>
<organism evidence="4 5">
    <name type="scientific">Blattamonas nauphoetae</name>
    <dbReference type="NCBI Taxonomy" id="2049346"/>
    <lineage>
        <taxon>Eukaryota</taxon>
        <taxon>Metamonada</taxon>
        <taxon>Preaxostyla</taxon>
        <taxon>Oxymonadida</taxon>
        <taxon>Blattamonas</taxon>
    </lineage>
</organism>
<dbReference type="SUPFAM" id="SSF46579">
    <property type="entry name" value="Prefoldin"/>
    <property type="match status" value="1"/>
</dbReference>
<keyword evidence="3" id="KW-0175">Coiled coil</keyword>
<comment type="similarity">
    <text evidence="1">Belongs to the prefoldin subunit beta family.</text>
</comment>
<dbReference type="EMBL" id="JARBJD010000104">
    <property type="protein sequence ID" value="KAK2952409.1"/>
    <property type="molecule type" value="Genomic_DNA"/>
</dbReference>
<dbReference type="PANTHER" id="PTHR20903:SF0">
    <property type="entry name" value="PREFOLDIN SUBUNIT 1"/>
    <property type="match status" value="1"/>
</dbReference>
<gene>
    <name evidence="4" type="ORF">BLNAU_12671</name>
</gene>
<reference evidence="4 5" key="1">
    <citation type="journal article" date="2022" name="bioRxiv">
        <title>Genomics of Preaxostyla Flagellates Illuminates Evolutionary Transitions and the Path Towards Mitochondrial Loss.</title>
        <authorList>
            <person name="Novak L.V.F."/>
            <person name="Treitli S.C."/>
            <person name="Pyrih J."/>
            <person name="Halakuc P."/>
            <person name="Pipaliya S.V."/>
            <person name="Vacek V."/>
            <person name="Brzon O."/>
            <person name="Soukal P."/>
            <person name="Eme L."/>
            <person name="Dacks J.B."/>
            <person name="Karnkowska A."/>
            <person name="Elias M."/>
            <person name="Hampl V."/>
        </authorList>
    </citation>
    <scope>NUCLEOTIDE SEQUENCE [LARGE SCALE GENOMIC DNA]</scope>
    <source>
        <strain evidence="4">NAU3</strain>
        <tissue evidence="4">Gut</tissue>
    </source>
</reference>
<evidence type="ECO:0000256" key="1">
    <source>
        <dbReference type="ARBA" id="ARBA00008045"/>
    </source>
</evidence>
<keyword evidence="5" id="KW-1185">Reference proteome</keyword>